<dbReference type="PANTHER" id="PTHR34535">
    <property type="entry name" value="HYDROGENASE MATURATION FACTOR HYPA"/>
    <property type="match status" value="1"/>
</dbReference>
<dbReference type="NCBIfam" id="TIGR00100">
    <property type="entry name" value="hypA"/>
    <property type="match status" value="1"/>
</dbReference>
<dbReference type="Proteomes" id="UP000267900">
    <property type="component" value="Chromosome"/>
</dbReference>
<dbReference type="GO" id="GO:0016151">
    <property type="term" value="F:nickel cation binding"/>
    <property type="evidence" value="ECO:0007669"/>
    <property type="project" value="UniProtKB-UniRule"/>
</dbReference>
<keyword evidence="2 5" id="KW-0533">Nickel</keyword>
<dbReference type="GO" id="GO:0051604">
    <property type="term" value="P:protein maturation"/>
    <property type="evidence" value="ECO:0007669"/>
    <property type="project" value="InterPro"/>
</dbReference>
<dbReference type="OrthoDB" id="288014at2"/>
<dbReference type="AlphaFoldDB" id="A0A3Q9G415"/>
<evidence type="ECO:0000256" key="3">
    <source>
        <dbReference type="ARBA" id="ARBA00022723"/>
    </source>
</evidence>
<dbReference type="PROSITE" id="PS01249">
    <property type="entry name" value="HYPA"/>
    <property type="match status" value="1"/>
</dbReference>
<reference evidence="6 7" key="1">
    <citation type="submission" date="2018-12" db="EMBL/GenBank/DDBJ databases">
        <title>The whole draft genome of Streptomyce luteoverticillatus CGMCC 15060.</title>
        <authorList>
            <person name="Feng Z."/>
            <person name="Chen G."/>
            <person name="Zhang J."/>
            <person name="Zhu H."/>
            <person name="Yu X."/>
            <person name="Zhang W."/>
            <person name="Zhang X."/>
        </authorList>
    </citation>
    <scope>NUCLEOTIDE SEQUENCE [LARGE SCALE GENOMIC DNA]</scope>
    <source>
        <strain evidence="6 7">CGMCC 15060</strain>
    </source>
</reference>
<dbReference type="RefSeq" id="WP_126917319.1">
    <property type="nucleotide sequence ID" value="NZ_CP034587.1"/>
</dbReference>
<dbReference type="InterPro" id="IPR020538">
    <property type="entry name" value="Hydgase_Ni_incorp_HypA/HybF_CS"/>
</dbReference>
<accession>A0A3Q9G415</accession>
<evidence type="ECO:0000313" key="6">
    <source>
        <dbReference type="EMBL" id="AZQ74817.1"/>
    </source>
</evidence>
<evidence type="ECO:0000256" key="1">
    <source>
        <dbReference type="ARBA" id="ARBA00010748"/>
    </source>
</evidence>
<evidence type="ECO:0000256" key="4">
    <source>
        <dbReference type="ARBA" id="ARBA00022833"/>
    </source>
</evidence>
<organism evidence="6 7">
    <name type="scientific">Streptomyces luteoverticillatus</name>
    <name type="common">Streptoverticillium luteoverticillatus</name>
    <dbReference type="NCBI Taxonomy" id="66425"/>
    <lineage>
        <taxon>Bacteria</taxon>
        <taxon>Bacillati</taxon>
        <taxon>Actinomycetota</taxon>
        <taxon>Actinomycetes</taxon>
        <taxon>Kitasatosporales</taxon>
        <taxon>Streptomycetaceae</taxon>
        <taxon>Streptomyces</taxon>
    </lineage>
</organism>
<feature type="binding site" evidence="5">
    <location>
        <position position="93"/>
    </location>
    <ligand>
        <name>Zn(2+)</name>
        <dbReference type="ChEBI" id="CHEBI:29105"/>
    </ligand>
</feature>
<dbReference type="PANTHER" id="PTHR34535:SF3">
    <property type="entry name" value="HYDROGENASE MATURATION FACTOR HYPA"/>
    <property type="match status" value="1"/>
</dbReference>
<evidence type="ECO:0000256" key="2">
    <source>
        <dbReference type="ARBA" id="ARBA00022596"/>
    </source>
</evidence>
<evidence type="ECO:0000313" key="7">
    <source>
        <dbReference type="Proteomes" id="UP000267900"/>
    </source>
</evidence>
<dbReference type="Gene3D" id="3.30.2320.80">
    <property type="match status" value="1"/>
</dbReference>
<feature type="binding site" evidence="5">
    <location>
        <position position="76"/>
    </location>
    <ligand>
        <name>Zn(2+)</name>
        <dbReference type="ChEBI" id="CHEBI:29105"/>
    </ligand>
</feature>
<dbReference type="HAMAP" id="MF_00213">
    <property type="entry name" value="HypA_HybF"/>
    <property type="match status" value="1"/>
</dbReference>
<dbReference type="Pfam" id="PF01155">
    <property type="entry name" value="HypA"/>
    <property type="match status" value="1"/>
</dbReference>
<name>A0A3Q9G415_STRLT</name>
<keyword evidence="3 5" id="KW-0479">Metal-binding</keyword>
<feature type="binding site" evidence="5">
    <location>
        <position position="2"/>
    </location>
    <ligand>
        <name>Ni(2+)</name>
        <dbReference type="ChEBI" id="CHEBI:49786"/>
    </ligand>
</feature>
<feature type="binding site" evidence="5">
    <location>
        <position position="90"/>
    </location>
    <ligand>
        <name>Zn(2+)</name>
        <dbReference type="ChEBI" id="CHEBI:29105"/>
    </ligand>
</feature>
<evidence type="ECO:0000256" key="5">
    <source>
        <dbReference type="HAMAP-Rule" id="MF_00213"/>
    </source>
</evidence>
<dbReference type="GO" id="GO:0008270">
    <property type="term" value="F:zinc ion binding"/>
    <property type="evidence" value="ECO:0007669"/>
    <property type="project" value="UniProtKB-UniRule"/>
</dbReference>
<protein>
    <recommendedName>
        <fullName evidence="5">Hydrogenase maturation factor HypA</fullName>
    </recommendedName>
</protein>
<feature type="binding site" evidence="5">
    <location>
        <position position="73"/>
    </location>
    <ligand>
        <name>Zn(2+)</name>
        <dbReference type="ChEBI" id="CHEBI:29105"/>
    </ligand>
</feature>
<comment type="function">
    <text evidence="5">Involved in the maturation of [NiFe] hydrogenases. Required for nickel insertion into the metal center of the hydrogenase.</text>
</comment>
<gene>
    <name evidence="5 6" type="primary">hypA</name>
    <name evidence="6" type="ORF">EKH77_29690</name>
</gene>
<keyword evidence="4 5" id="KW-0862">Zinc</keyword>
<comment type="similarity">
    <text evidence="1 5">Belongs to the HypA/HybF family.</text>
</comment>
<dbReference type="EMBL" id="CP034587">
    <property type="protein sequence ID" value="AZQ74817.1"/>
    <property type="molecule type" value="Genomic_DNA"/>
</dbReference>
<dbReference type="PIRSF" id="PIRSF004761">
    <property type="entry name" value="Hydrgn_mat_HypA"/>
    <property type="match status" value="1"/>
</dbReference>
<keyword evidence="7" id="KW-1185">Reference proteome</keyword>
<sequence>MHELSIAEAIVERAAETARLHGGGRVTAVRVRVGELAGVVPDALRFSFELARAGTALESARLVVRDVPALARCAPCGGDFAVGSPPSMWCPRCDELSRELLGGRELEVTAIELEEASG</sequence>
<proteinExistence type="inferred from homology"/>
<dbReference type="InterPro" id="IPR000688">
    <property type="entry name" value="HypA/HybF"/>
</dbReference>